<dbReference type="OrthoDB" id="10262720at2759"/>
<evidence type="ECO:0000256" key="2">
    <source>
        <dbReference type="ARBA" id="ARBA00022729"/>
    </source>
</evidence>
<dbReference type="SUPFAM" id="SSF100934">
    <property type="entry name" value="Heat shock protein 70kD (HSP70), C-terminal subdomain"/>
    <property type="match status" value="1"/>
</dbReference>
<dbReference type="PANTHER" id="PTHR45639:SF3">
    <property type="entry name" value="HYPOXIA UP-REGULATED PROTEIN 1"/>
    <property type="match status" value="1"/>
</dbReference>
<dbReference type="AlphaFoldDB" id="A0A9W4TS40"/>
<keyword evidence="3" id="KW-0547">Nucleotide-binding</keyword>
<dbReference type="InterPro" id="IPR043129">
    <property type="entry name" value="ATPase_NBD"/>
</dbReference>
<comment type="caution">
    <text evidence="9">The sequence shown here is derived from an EMBL/GenBank/DDBJ whole genome shotgun (WGS) entry which is preliminary data.</text>
</comment>
<keyword evidence="2 8" id="KW-0732">Signal</keyword>
<feature type="region of interest" description="Disordered" evidence="7">
    <location>
        <begin position="724"/>
        <end position="785"/>
    </location>
</feature>
<dbReference type="InterPro" id="IPR013126">
    <property type="entry name" value="Hsp_70_fam"/>
</dbReference>
<keyword evidence="10" id="KW-1185">Reference proteome</keyword>
<dbReference type="PRINTS" id="PR00301">
    <property type="entry name" value="HEATSHOCK70"/>
</dbReference>
<dbReference type="Proteomes" id="UP001152885">
    <property type="component" value="Unassembled WGS sequence"/>
</dbReference>
<evidence type="ECO:0000256" key="1">
    <source>
        <dbReference type="ARBA" id="ARBA00004319"/>
    </source>
</evidence>
<evidence type="ECO:0000256" key="3">
    <source>
        <dbReference type="ARBA" id="ARBA00022741"/>
    </source>
</evidence>
<feature type="compositionally biased region" description="Basic and acidic residues" evidence="7">
    <location>
        <begin position="724"/>
        <end position="741"/>
    </location>
</feature>
<keyword evidence="4" id="KW-0067">ATP-binding</keyword>
<evidence type="ECO:0000256" key="6">
    <source>
        <dbReference type="SAM" id="Coils"/>
    </source>
</evidence>
<feature type="signal peptide" evidence="8">
    <location>
        <begin position="1"/>
        <end position="18"/>
    </location>
</feature>
<organism evidence="9 10">
    <name type="scientific">Candida verbasci</name>
    <dbReference type="NCBI Taxonomy" id="1227364"/>
    <lineage>
        <taxon>Eukaryota</taxon>
        <taxon>Fungi</taxon>
        <taxon>Dikarya</taxon>
        <taxon>Ascomycota</taxon>
        <taxon>Saccharomycotina</taxon>
        <taxon>Pichiomycetes</taxon>
        <taxon>Debaryomycetaceae</taxon>
        <taxon>Candida/Lodderomyces clade</taxon>
        <taxon>Candida</taxon>
    </lineage>
</organism>
<keyword evidence="5" id="KW-0143">Chaperone</keyword>
<dbReference type="CDD" id="cd10230">
    <property type="entry name" value="ASKHA_NBD_HSP70_HYOU1"/>
    <property type="match status" value="1"/>
</dbReference>
<evidence type="ECO:0000256" key="8">
    <source>
        <dbReference type="SAM" id="SignalP"/>
    </source>
</evidence>
<evidence type="ECO:0000256" key="7">
    <source>
        <dbReference type="SAM" id="MobiDB-lite"/>
    </source>
</evidence>
<proteinExistence type="predicted"/>
<dbReference type="GO" id="GO:0005788">
    <property type="term" value="C:endoplasmic reticulum lumen"/>
    <property type="evidence" value="ECO:0007669"/>
    <property type="project" value="UniProtKB-SubCell"/>
</dbReference>
<dbReference type="GO" id="GO:0030968">
    <property type="term" value="P:endoplasmic reticulum unfolded protein response"/>
    <property type="evidence" value="ECO:0007669"/>
    <property type="project" value="TreeGrafter"/>
</dbReference>
<dbReference type="Gene3D" id="3.30.420.40">
    <property type="match status" value="2"/>
</dbReference>
<dbReference type="GO" id="GO:0005524">
    <property type="term" value="F:ATP binding"/>
    <property type="evidence" value="ECO:0007669"/>
    <property type="project" value="UniProtKB-KW"/>
</dbReference>
<dbReference type="SUPFAM" id="SSF53067">
    <property type="entry name" value="Actin-like ATPase domain"/>
    <property type="match status" value="2"/>
</dbReference>
<feature type="compositionally biased region" description="Acidic residues" evidence="7">
    <location>
        <begin position="742"/>
        <end position="762"/>
    </location>
</feature>
<dbReference type="InterPro" id="IPR018181">
    <property type="entry name" value="Heat_shock_70_CS"/>
</dbReference>
<dbReference type="PROSITE" id="PS01036">
    <property type="entry name" value="HSP70_3"/>
    <property type="match status" value="1"/>
</dbReference>
<reference evidence="9" key="1">
    <citation type="submission" date="2022-12" db="EMBL/GenBank/DDBJ databases">
        <authorList>
            <person name="Brejova B."/>
        </authorList>
    </citation>
    <scope>NUCLEOTIDE SEQUENCE</scope>
</reference>
<comment type="subcellular location">
    <subcellularLocation>
        <location evidence="1">Endoplasmic reticulum lumen</location>
    </subcellularLocation>
</comment>
<evidence type="ECO:0000256" key="5">
    <source>
        <dbReference type="ARBA" id="ARBA00023186"/>
    </source>
</evidence>
<dbReference type="Gene3D" id="3.90.640.10">
    <property type="entry name" value="Actin, Chain A, domain 4"/>
    <property type="match status" value="1"/>
</dbReference>
<dbReference type="Gene3D" id="3.30.30.30">
    <property type="match status" value="1"/>
</dbReference>
<name>A0A9W4TS40_9ASCO</name>
<evidence type="ECO:0000313" key="10">
    <source>
        <dbReference type="Proteomes" id="UP001152885"/>
    </source>
</evidence>
<dbReference type="InterPro" id="IPR029048">
    <property type="entry name" value="HSP70_C_sf"/>
</dbReference>
<feature type="coiled-coil region" evidence="6">
    <location>
        <begin position="531"/>
        <end position="558"/>
    </location>
</feature>
<dbReference type="PANTHER" id="PTHR45639">
    <property type="entry name" value="HSC70CB, ISOFORM G-RELATED"/>
    <property type="match status" value="1"/>
</dbReference>
<evidence type="ECO:0000256" key="4">
    <source>
        <dbReference type="ARBA" id="ARBA00022840"/>
    </source>
</evidence>
<sequence length="785" mass="90639">MRVVLFYLVSLVIGAILGIDYGQQFTKSVLLAPNIKFEMVLTDEGKRKDLSGICIKQDGEDVERIFGSHMSNLITRFPSQSILDLKLLLGKSIDDIDHYLKSHFIKLSNNSRNSIDVDLGLSNYTFSVEELFAMYLNDIKKRAIKDLKNQKTAQVLDTVISIPPFASQATRQAYLDSLSLANLKVLGLVDEGTAVALNFASKKEVEEGYHLIYDVGAGYTTATLFSIGQNLTIESIGYDEKFGGRFLTESIYSKFIQDFPENDKIKARIWELSEKAKIILSANSEFKSSLEIDDKEYKFHITRDEFEELNSDLMENIVKPIENALRDANVNAEDVNSVILNGGSTRVPFIQKHVASLMKLSKSVNTDESCALGTTLQGLKLKTGSEIIERNFHNYEYKIDDEIIVLFPKGSTNKTASVNFTSDSISLLQDGELIKTYKFNKGKYTGVFTIDDNKIFDVKINTTTKTIYPHVQPIINKKELIDKLSWLNKQDDLKIELTELQNQLESRIYYFRNYIEDNEVLLSEETDLTPYQVLIEELMDWLDENDDLEETKNKIKQISESELELKKFIHMKNTDLSLEGMKKLYQDSSNLMIKIQSSMLEFGNKISEIRKKYEDSGLNFDKENDKLKLKSEDRLLTFDKNLKNYKDIVTQVGKLIESDDFDNYSKVELYKFHDDLAKGIAEMFVDIISIESSHHQRVQHFEDQFVKLLEREKKKEYRRILREAEKEKKKKEQEEKEKEEKEVEVDEKIEEQVTEETSEIDFDNQTKEEVSEETETEQNLEHDEL</sequence>
<keyword evidence="6" id="KW-0175">Coiled coil</keyword>
<dbReference type="GO" id="GO:0034663">
    <property type="term" value="C:endoplasmic reticulum chaperone complex"/>
    <property type="evidence" value="ECO:0007669"/>
    <property type="project" value="TreeGrafter"/>
</dbReference>
<dbReference type="EMBL" id="CANTUO010000001">
    <property type="protein sequence ID" value="CAI5756388.1"/>
    <property type="molecule type" value="Genomic_DNA"/>
</dbReference>
<accession>A0A9W4TS40</accession>
<protein>
    <submittedName>
        <fullName evidence="9">Uncharacterized protein</fullName>
    </submittedName>
</protein>
<dbReference type="GO" id="GO:0140662">
    <property type="term" value="F:ATP-dependent protein folding chaperone"/>
    <property type="evidence" value="ECO:0007669"/>
    <property type="project" value="InterPro"/>
</dbReference>
<feature type="chain" id="PRO_5040901807" evidence="8">
    <location>
        <begin position="19"/>
        <end position="785"/>
    </location>
</feature>
<dbReference type="Pfam" id="PF00012">
    <property type="entry name" value="HSP70"/>
    <property type="match status" value="1"/>
</dbReference>
<evidence type="ECO:0000313" key="9">
    <source>
        <dbReference type="EMBL" id="CAI5756388.1"/>
    </source>
</evidence>
<gene>
    <name evidence="9" type="ORF">CANVERA_P0904</name>
</gene>